<accession>A0A5E8BEJ4</accession>
<sequence>MVFKKRLFAAYLVAGALLIFLLYGLNNYYAFHHYYGLEAAGSPDMSIGVTPPDPFPKGKPDFRKKESRNEK</sequence>
<keyword evidence="2" id="KW-0812">Transmembrane</keyword>
<dbReference type="AlphaFoldDB" id="A0A5E8BEJ4"/>
<evidence type="ECO:0000256" key="1">
    <source>
        <dbReference type="SAM" id="MobiDB-lite"/>
    </source>
</evidence>
<feature type="compositionally biased region" description="Basic and acidic residues" evidence="1">
    <location>
        <begin position="56"/>
        <end position="71"/>
    </location>
</feature>
<dbReference type="RefSeq" id="XP_031853119.1">
    <property type="nucleotide sequence ID" value="XM_031997228.1"/>
</dbReference>
<dbReference type="EMBL" id="CABVLU010000002">
    <property type="protein sequence ID" value="VVT49919.1"/>
    <property type="molecule type" value="Genomic_DNA"/>
</dbReference>
<keyword evidence="2" id="KW-1133">Transmembrane helix</keyword>
<dbReference type="GeneID" id="43581328"/>
<evidence type="ECO:0000313" key="3">
    <source>
        <dbReference type="EMBL" id="VVT49919.1"/>
    </source>
</evidence>
<organism evidence="3 4">
    <name type="scientific">Magnusiomyces paraingens</name>
    <dbReference type="NCBI Taxonomy" id="2606893"/>
    <lineage>
        <taxon>Eukaryota</taxon>
        <taxon>Fungi</taxon>
        <taxon>Dikarya</taxon>
        <taxon>Ascomycota</taxon>
        <taxon>Saccharomycotina</taxon>
        <taxon>Dipodascomycetes</taxon>
        <taxon>Dipodascales</taxon>
        <taxon>Dipodascaceae</taxon>
        <taxon>Magnusiomyces</taxon>
    </lineage>
</organism>
<evidence type="ECO:0000256" key="2">
    <source>
        <dbReference type="SAM" id="Phobius"/>
    </source>
</evidence>
<keyword evidence="4" id="KW-1185">Reference proteome</keyword>
<name>A0A5E8BEJ4_9ASCO</name>
<feature type="transmembrane region" description="Helical" evidence="2">
    <location>
        <begin position="7"/>
        <end position="25"/>
    </location>
</feature>
<proteinExistence type="predicted"/>
<dbReference type="Proteomes" id="UP000398389">
    <property type="component" value="Unassembled WGS sequence"/>
</dbReference>
<protein>
    <submittedName>
        <fullName evidence="3">Uncharacterized protein</fullName>
    </submittedName>
</protein>
<feature type="region of interest" description="Disordered" evidence="1">
    <location>
        <begin position="48"/>
        <end position="71"/>
    </location>
</feature>
<keyword evidence="2" id="KW-0472">Membrane</keyword>
<reference evidence="3 4" key="1">
    <citation type="submission" date="2019-09" db="EMBL/GenBank/DDBJ databases">
        <authorList>
            <person name="Brejova B."/>
        </authorList>
    </citation>
    <scope>NUCLEOTIDE SEQUENCE [LARGE SCALE GENOMIC DNA]</scope>
</reference>
<gene>
    <name evidence="3" type="ORF">SAPINGB_P002509</name>
</gene>
<evidence type="ECO:0000313" key="4">
    <source>
        <dbReference type="Proteomes" id="UP000398389"/>
    </source>
</evidence>